<evidence type="ECO:0000313" key="8">
    <source>
        <dbReference type="Proteomes" id="UP001147695"/>
    </source>
</evidence>
<comment type="function">
    <text evidence="4">Required for the assembly of mitochondrial cytochrome c oxidase.</text>
</comment>
<reference evidence="7" key="1">
    <citation type="submission" date="2022-12" db="EMBL/GenBank/DDBJ databases">
        <authorList>
            <person name="Petersen C."/>
        </authorList>
    </citation>
    <scope>NUCLEOTIDE SEQUENCE</scope>
    <source>
        <strain evidence="7">IBT 35673</strain>
    </source>
</reference>
<dbReference type="GO" id="GO:0033617">
    <property type="term" value="P:mitochondrial respiratory chain complex IV assembly"/>
    <property type="evidence" value="ECO:0007669"/>
    <property type="project" value="TreeGrafter"/>
</dbReference>
<comment type="subcellular location">
    <subcellularLocation>
        <location evidence="1">Cytoplasm</location>
    </subcellularLocation>
</comment>
<dbReference type="AlphaFoldDB" id="A0A9W9QJQ5"/>
<reference evidence="7" key="2">
    <citation type="journal article" date="2023" name="IMA Fungus">
        <title>Comparative genomic study of the Penicillium genus elucidates a diverse pangenome and 15 lateral gene transfer events.</title>
        <authorList>
            <person name="Petersen C."/>
            <person name="Sorensen T."/>
            <person name="Nielsen M.R."/>
            <person name="Sondergaard T.E."/>
            <person name="Sorensen J.L."/>
            <person name="Fitzpatrick D.A."/>
            <person name="Frisvad J.C."/>
            <person name="Nielsen K.L."/>
        </authorList>
    </citation>
    <scope>NUCLEOTIDE SEQUENCE</scope>
    <source>
        <strain evidence="7">IBT 35673</strain>
    </source>
</reference>
<evidence type="ECO:0000256" key="2">
    <source>
        <dbReference type="ARBA" id="ARBA00022490"/>
    </source>
</evidence>
<dbReference type="GO" id="GO:0005758">
    <property type="term" value="C:mitochondrial intermembrane space"/>
    <property type="evidence" value="ECO:0007669"/>
    <property type="project" value="TreeGrafter"/>
</dbReference>
<evidence type="ECO:0000256" key="3">
    <source>
        <dbReference type="ARBA" id="ARBA00023157"/>
    </source>
</evidence>
<feature type="region of interest" description="Disordered" evidence="6">
    <location>
        <begin position="1"/>
        <end position="29"/>
    </location>
</feature>
<comment type="similarity">
    <text evidence="5">Belongs to the COX19 family.</text>
</comment>
<dbReference type="Proteomes" id="UP001147695">
    <property type="component" value="Unassembled WGS sequence"/>
</dbReference>
<evidence type="ECO:0000256" key="4">
    <source>
        <dbReference type="ARBA" id="ARBA00037279"/>
    </source>
</evidence>
<evidence type="ECO:0000256" key="1">
    <source>
        <dbReference type="ARBA" id="ARBA00004496"/>
    </source>
</evidence>
<dbReference type="PANTHER" id="PTHR21107:SF2">
    <property type="entry name" value="CYTOCHROME C OXIDASE ASSEMBLY PROTEIN COX19"/>
    <property type="match status" value="1"/>
</dbReference>
<comment type="caution">
    <text evidence="7">The sequence shown here is derived from an EMBL/GenBank/DDBJ whole genome shotgun (WGS) entry which is preliminary data.</text>
</comment>
<feature type="region of interest" description="Disordered" evidence="6">
    <location>
        <begin position="99"/>
        <end position="124"/>
    </location>
</feature>
<dbReference type="EMBL" id="JAPZBQ010000004">
    <property type="protein sequence ID" value="KAJ5334515.1"/>
    <property type="molecule type" value="Genomic_DNA"/>
</dbReference>
<feature type="compositionally biased region" description="Gly residues" evidence="6">
    <location>
        <begin position="1"/>
        <end position="10"/>
    </location>
</feature>
<keyword evidence="2" id="KW-0963">Cytoplasm</keyword>
<accession>A0A9W9QJQ5</accession>
<evidence type="ECO:0000256" key="6">
    <source>
        <dbReference type="SAM" id="MobiDB-lite"/>
    </source>
</evidence>
<proteinExistence type="inferred from homology"/>
<gene>
    <name evidence="7" type="ORF">N7452_006918</name>
</gene>
<evidence type="ECO:0000313" key="7">
    <source>
        <dbReference type="EMBL" id="KAJ5334515.1"/>
    </source>
</evidence>
<evidence type="ECO:0000256" key="5">
    <source>
        <dbReference type="ARBA" id="ARBA00038223"/>
    </source>
</evidence>
<dbReference type="InterPro" id="IPR051383">
    <property type="entry name" value="COX19"/>
</dbReference>
<protein>
    <submittedName>
        <fullName evidence="7">Uncharacterized protein</fullName>
    </submittedName>
</protein>
<organism evidence="7 8">
    <name type="scientific">Penicillium brevicompactum</name>
    <dbReference type="NCBI Taxonomy" id="5074"/>
    <lineage>
        <taxon>Eukaryota</taxon>
        <taxon>Fungi</taxon>
        <taxon>Dikarya</taxon>
        <taxon>Ascomycota</taxon>
        <taxon>Pezizomycotina</taxon>
        <taxon>Eurotiomycetes</taxon>
        <taxon>Eurotiomycetidae</taxon>
        <taxon>Eurotiales</taxon>
        <taxon>Aspergillaceae</taxon>
        <taxon>Penicillium</taxon>
    </lineage>
</organism>
<dbReference type="PANTHER" id="PTHR21107">
    <property type="entry name" value="CYTOCHROME C OXIDASE ASSEMBLY PROTEIN COX19"/>
    <property type="match status" value="1"/>
</dbReference>
<name>A0A9W9QJQ5_PENBR</name>
<sequence>MSFGAPGGGSVNYKPTPPERGSFPLDHEEAPTTRRVANWLRIISPVEWTSTLTCPMEGSDLFAWISIPPSQYWRNELLIASPQLRNLMAPDSFDNLGLVFKGDEGKDQNAAPPAANTNQTETKK</sequence>
<feature type="compositionally biased region" description="Low complexity" evidence="6">
    <location>
        <begin position="108"/>
        <end position="124"/>
    </location>
</feature>
<keyword evidence="3" id="KW-1015">Disulfide bond</keyword>